<keyword evidence="2" id="KW-0614">Plasmid</keyword>
<feature type="transmembrane region" description="Helical" evidence="1">
    <location>
        <begin position="36"/>
        <end position="62"/>
    </location>
</feature>
<keyword evidence="3" id="KW-1185">Reference proteome</keyword>
<accession>A0A1L3IAN0</accession>
<feature type="transmembrane region" description="Helical" evidence="1">
    <location>
        <begin position="103"/>
        <end position="126"/>
    </location>
</feature>
<dbReference type="Proteomes" id="UP000183859">
    <property type="component" value="Plasmid pP97_b"/>
</dbReference>
<dbReference type="AlphaFoldDB" id="A0A1L3IAN0"/>
<keyword evidence="1" id="KW-1133">Transmembrane helix</keyword>
<organism evidence="2 3">
    <name type="scientific">Phaeobacter porticola</name>
    <dbReference type="NCBI Taxonomy" id="1844006"/>
    <lineage>
        <taxon>Bacteria</taxon>
        <taxon>Pseudomonadati</taxon>
        <taxon>Pseudomonadota</taxon>
        <taxon>Alphaproteobacteria</taxon>
        <taxon>Rhodobacterales</taxon>
        <taxon>Roseobacteraceae</taxon>
        <taxon>Phaeobacter</taxon>
    </lineage>
</organism>
<name>A0A1L3IAN0_9RHOB</name>
<keyword evidence="1" id="KW-0812">Transmembrane</keyword>
<feature type="transmembrane region" description="Helical" evidence="1">
    <location>
        <begin position="74"/>
        <end position="97"/>
    </location>
</feature>
<dbReference type="EMBL" id="CP016366">
    <property type="protein sequence ID" value="APG49220.1"/>
    <property type="molecule type" value="Genomic_DNA"/>
</dbReference>
<dbReference type="RefSeq" id="WP_072506812.1">
    <property type="nucleotide sequence ID" value="NZ_CP016366.1"/>
</dbReference>
<protein>
    <submittedName>
        <fullName evidence="2">Uncharacterized protein</fullName>
    </submittedName>
</protein>
<keyword evidence="1" id="KW-0472">Membrane</keyword>
<sequence>MKAVVTVIAFLLACLAVATLWSIVAALGSPRDIGFTAFMVQTGTIFGLVTTASAVPVLAVYAVATHHNMVSYHLAAMVGFFLGAGLFVVFFSTWFSGSRVLEYIKLISAGGGLGLFGGMTFLFCKFRLGQMVSNRKFAR</sequence>
<evidence type="ECO:0000256" key="1">
    <source>
        <dbReference type="SAM" id="Phobius"/>
    </source>
</evidence>
<geneLocation type="plasmid" evidence="3">
    <name>pp97_b</name>
</geneLocation>
<evidence type="ECO:0000313" key="3">
    <source>
        <dbReference type="Proteomes" id="UP000183859"/>
    </source>
</evidence>
<dbReference type="KEGG" id="php:PhaeoP97_03870"/>
<proteinExistence type="predicted"/>
<gene>
    <name evidence="2" type="ORF">PhaeoP97_03870</name>
</gene>
<dbReference type="OrthoDB" id="9835099at2"/>
<reference evidence="3" key="1">
    <citation type="submission" date="2016-07" db="EMBL/GenBank/DDBJ databases">
        <title>Phaeobacter portensis sp. nov., a tropodithietic acid producing bacterium isolated from a German harbor.</title>
        <authorList>
            <person name="Freese H.M."/>
            <person name="Bunk B."/>
            <person name="Breider S."/>
            <person name="Brinkhoff T."/>
        </authorList>
    </citation>
    <scope>NUCLEOTIDE SEQUENCE [LARGE SCALE GENOMIC DNA]</scope>
    <source>
        <strain evidence="3">P97</strain>
        <plasmid evidence="3">pp97_b</plasmid>
    </source>
</reference>
<evidence type="ECO:0000313" key="2">
    <source>
        <dbReference type="EMBL" id="APG49220.1"/>
    </source>
</evidence>